<comment type="similarity">
    <text evidence="1">Belongs to the selenoprotein M/F family.</text>
</comment>
<evidence type="ECO:0000256" key="1">
    <source>
        <dbReference type="ARBA" id="ARBA00005742"/>
    </source>
</evidence>
<evidence type="ECO:0000313" key="4">
    <source>
        <dbReference type="Proteomes" id="UP000054560"/>
    </source>
</evidence>
<name>A0A0L0FI80_9EUKA</name>
<dbReference type="InterPro" id="IPR036249">
    <property type="entry name" value="Thioredoxin-like_sf"/>
</dbReference>
<proteinExistence type="inferred from homology"/>
<dbReference type="EMBL" id="KQ243449">
    <property type="protein sequence ID" value="KNC75738.1"/>
    <property type="molecule type" value="Genomic_DNA"/>
</dbReference>
<feature type="domain" description="Selenoprotein F/M" evidence="2">
    <location>
        <begin position="3"/>
        <end position="65"/>
    </location>
</feature>
<dbReference type="InterPro" id="IPR014912">
    <property type="entry name" value="Sep15_SelM_dom"/>
</dbReference>
<dbReference type="Proteomes" id="UP000054560">
    <property type="component" value="Unassembled WGS sequence"/>
</dbReference>
<dbReference type="Gene3D" id="3.40.30.50">
    <property type="entry name" value="Sep15/SelM thioredoxin-like domain, active-site redox motif"/>
    <property type="match status" value="1"/>
</dbReference>
<dbReference type="InterPro" id="IPR038219">
    <property type="entry name" value="Sep15/SelM_sf"/>
</dbReference>
<protein>
    <recommendedName>
        <fullName evidence="2">Selenoprotein F/M domain-containing protein</fullName>
    </recommendedName>
</protein>
<gene>
    <name evidence="3" type="ORF">SARC_11742</name>
</gene>
<reference evidence="3 4" key="1">
    <citation type="submission" date="2011-02" db="EMBL/GenBank/DDBJ databases">
        <title>The Genome Sequence of Sphaeroforma arctica JP610.</title>
        <authorList>
            <consortium name="The Broad Institute Genome Sequencing Platform"/>
            <person name="Russ C."/>
            <person name="Cuomo C."/>
            <person name="Young S.K."/>
            <person name="Zeng Q."/>
            <person name="Gargeya S."/>
            <person name="Alvarado L."/>
            <person name="Berlin A."/>
            <person name="Chapman S.B."/>
            <person name="Chen Z."/>
            <person name="Freedman E."/>
            <person name="Gellesch M."/>
            <person name="Goldberg J."/>
            <person name="Griggs A."/>
            <person name="Gujja S."/>
            <person name="Heilman E."/>
            <person name="Heiman D."/>
            <person name="Howarth C."/>
            <person name="Mehta T."/>
            <person name="Neiman D."/>
            <person name="Pearson M."/>
            <person name="Roberts A."/>
            <person name="Saif S."/>
            <person name="Shea T."/>
            <person name="Shenoy N."/>
            <person name="Sisk P."/>
            <person name="Stolte C."/>
            <person name="Sykes S."/>
            <person name="White J."/>
            <person name="Yandava C."/>
            <person name="Burger G."/>
            <person name="Gray M.W."/>
            <person name="Holland P.W.H."/>
            <person name="King N."/>
            <person name="Lang F.B.F."/>
            <person name="Roger A.J."/>
            <person name="Ruiz-Trillo I."/>
            <person name="Haas B."/>
            <person name="Nusbaum C."/>
            <person name="Birren B."/>
        </authorList>
    </citation>
    <scope>NUCLEOTIDE SEQUENCE [LARGE SCALE GENOMIC DNA]</scope>
    <source>
        <strain evidence="3 4">JP610</strain>
    </source>
</reference>
<dbReference type="SUPFAM" id="SSF52833">
    <property type="entry name" value="Thioredoxin-like"/>
    <property type="match status" value="1"/>
</dbReference>
<keyword evidence="4" id="KW-1185">Reference proteome</keyword>
<evidence type="ECO:0000259" key="2">
    <source>
        <dbReference type="Pfam" id="PF08806"/>
    </source>
</evidence>
<sequence>HFQKFVYETQNQYSRVTVFFLKHEVPVIKFYTSRETYNKNRAVERIQLSKYDHEGIVKLLKDRGFEPDGGVETPSR</sequence>
<dbReference type="GeneID" id="25912246"/>
<feature type="non-terminal residue" evidence="3">
    <location>
        <position position="1"/>
    </location>
</feature>
<accession>A0A0L0FI80</accession>
<evidence type="ECO:0000313" key="3">
    <source>
        <dbReference type="EMBL" id="KNC75738.1"/>
    </source>
</evidence>
<dbReference type="Pfam" id="PF08806">
    <property type="entry name" value="Sep15_SelM"/>
    <property type="match status" value="1"/>
</dbReference>
<organism evidence="3 4">
    <name type="scientific">Sphaeroforma arctica JP610</name>
    <dbReference type="NCBI Taxonomy" id="667725"/>
    <lineage>
        <taxon>Eukaryota</taxon>
        <taxon>Ichthyosporea</taxon>
        <taxon>Ichthyophonida</taxon>
        <taxon>Sphaeroforma</taxon>
    </lineage>
</organism>
<dbReference type="RefSeq" id="XP_014149640.1">
    <property type="nucleotide sequence ID" value="XM_014294165.1"/>
</dbReference>
<dbReference type="AlphaFoldDB" id="A0A0L0FI80"/>